<dbReference type="InParanoid" id="B7G5G7"/>
<dbReference type="InterPro" id="IPR001563">
    <property type="entry name" value="Peptidase_S10"/>
</dbReference>
<feature type="non-terminal residue" evidence="7">
    <location>
        <position position="456"/>
    </location>
</feature>
<dbReference type="GO" id="GO:0004185">
    <property type="term" value="F:serine-type carboxypeptidase activity"/>
    <property type="evidence" value="ECO:0007669"/>
    <property type="project" value="InterPro"/>
</dbReference>
<dbReference type="EMBL" id="CM000617">
    <property type="protein sequence ID" value="EEC46147.1"/>
    <property type="molecule type" value="Genomic_DNA"/>
</dbReference>
<sequence length="456" mass="51339">VPGSPDAHLVTDLPLLSSEEFPTKHWAGHLPASPNNDKYFFYWLFEPEGNYDKDTVPLIIWLNGGPGCSSMDGLFLENGPFRLEMDENENYQIKAAEHSWHKSPAYTLYIDQPVGTGLSFTTSGHYPSNDELVNVDFYHFIQSFFQLHSDKFVDQRVRNPLWFSGESHAGHYIPSMMNYILKQNDDLKDGDIEIPLAGAAIGNGWTDPVHQYAAAEAAYGHGIIDRAQLTAMSAQERVCQQKLEKGQMIVSECFRLLDDVVRQSQGVKSEYKISQYDVRKTESTQHSDRDFPPGHKVVETFLGGWPMKDDPGKLSTDISVEVLKAIHATSATAAGQRFQECTDPPYNALAHQDGKGVVEDVIAVLEHAANVKLLFFNGVEDLICNHVGNEVMLEKLPWKHQDDWIKAERFAWRSESEQVSRISGYVKEFENLSFLKVLSAGHMVPMDVPEVSLDMM</sequence>
<dbReference type="GO" id="GO:0006508">
    <property type="term" value="P:proteolysis"/>
    <property type="evidence" value="ECO:0007669"/>
    <property type="project" value="UniProtKB-KW"/>
</dbReference>
<dbReference type="Proteomes" id="UP000000759">
    <property type="component" value="Chromosome 15"/>
</dbReference>
<proteinExistence type="inferred from homology"/>
<evidence type="ECO:0000313" key="8">
    <source>
        <dbReference type="Proteomes" id="UP000000759"/>
    </source>
</evidence>
<dbReference type="PROSITE" id="PS00560">
    <property type="entry name" value="CARBOXYPEPT_SER_HIS"/>
    <property type="match status" value="1"/>
</dbReference>
<dbReference type="PRINTS" id="PR00724">
    <property type="entry name" value="CRBOXYPTASEC"/>
</dbReference>
<dbReference type="HOGENOM" id="CLU_008523_11_3_1"/>
<evidence type="ECO:0000256" key="3">
    <source>
        <dbReference type="ARBA" id="ARBA00022670"/>
    </source>
</evidence>
<dbReference type="GeneID" id="7203197"/>
<keyword evidence="4" id="KW-0732">Signal</keyword>
<dbReference type="SUPFAM" id="SSF53474">
    <property type="entry name" value="alpha/beta-Hydrolases"/>
    <property type="match status" value="1"/>
</dbReference>
<dbReference type="Pfam" id="PF00450">
    <property type="entry name" value="Peptidase_S10"/>
    <property type="match status" value="1"/>
</dbReference>
<name>B7G5G7_PHATC</name>
<evidence type="ECO:0000256" key="1">
    <source>
        <dbReference type="ARBA" id="ARBA00009431"/>
    </source>
</evidence>
<dbReference type="InterPro" id="IPR029058">
    <property type="entry name" value="AB_hydrolase_fold"/>
</dbReference>
<dbReference type="OrthoDB" id="192887at2759"/>
<evidence type="ECO:0000256" key="5">
    <source>
        <dbReference type="ARBA" id="ARBA00022801"/>
    </source>
</evidence>
<dbReference type="KEGG" id="pti:PHATRDRAFT_1391"/>
<dbReference type="AlphaFoldDB" id="B7G5G7"/>
<dbReference type="Gene3D" id="3.40.50.1820">
    <property type="entry name" value="alpha/beta hydrolase"/>
    <property type="match status" value="1"/>
</dbReference>
<gene>
    <name evidence="7" type="ORF">PHATRDRAFT_1391</name>
</gene>
<keyword evidence="3" id="KW-0645">Protease</keyword>
<organism evidence="7 8">
    <name type="scientific">Phaeodactylum tricornutum (strain CCAP 1055/1)</name>
    <dbReference type="NCBI Taxonomy" id="556484"/>
    <lineage>
        <taxon>Eukaryota</taxon>
        <taxon>Sar</taxon>
        <taxon>Stramenopiles</taxon>
        <taxon>Ochrophyta</taxon>
        <taxon>Bacillariophyta</taxon>
        <taxon>Bacillariophyceae</taxon>
        <taxon>Bacillariophycidae</taxon>
        <taxon>Naviculales</taxon>
        <taxon>Phaeodactylaceae</taxon>
        <taxon>Phaeodactylum</taxon>
    </lineage>
</organism>
<dbReference type="RefSeq" id="XP_002182246.1">
    <property type="nucleotide sequence ID" value="XM_002182210.1"/>
</dbReference>
<reference evidence="7 8" key="1">
    <citation type="journal article" date="2008" name="Nature">
        <title>The Phaeodactylum genome reveals the evolutionary history of diatom genomes.</title>
        <authorList>
            <person name="Bowler C."/>
            <person name="Allen A.E."/>
            <person name="Badger J.H."/>
            <person name="Grimwood J."/>
            <person name="Jabbari K."/>
            <person name="Kuo A."/>
            <person name="Maheswari U."/>
            <person name="Martens C."/>
            <person name="Maumus F."/>
            <person name="Otillar R.P."/>
            <person name="Rayko E."/>
            <person name="Salamov A."/>
            <person name="Vandepoele K."/>
            <person name="Beszteri B."/>
            <person name="Gruber A."/>
            <person name="Heijde M."/>
            <person name="Katinka M."/>
            <person name="Mock T."/>
            <person name="Valentin K."/>
            <person name="Verret F."/>
            <person name="Berges J.A."/>
            <person name="Brownlee C."/>
            <person name="Cadoret J.P."/>
            <person name="Chiovitti A."/>
            <person name="Choi C.J."/>
            <person name="Coesel S."/>
            <person name="De Martino A."/>
            <person name="Detter J.C."/>
            <person name="Durkin C."/>
            <person name="Falciatore A."/>
            <person name="Fournet J."/>
            <person name="Haruta M."/>
            <person name="Huysman M.J."/>
            <person name="Jenkins B.D."/>
            <person name="Jiroutova K."/>
            <person name="Jorgensen R.E."/>
            <person name="Joubert Y."/>
            <person name="Kaplan A."/>
            <person name="Kroger N."/>
            <person name="Kroth P.G."/>
            <person name="La Roche J."/>
            <person name="Lindquist E."/>
            <person name="Lommer M."/>
            <person name="Martin-Jezequel V."/>
            <person name="Lopez P.J."/>
            <person name="Lucas S."/>
            <person name="Mangogna M."/>
            <person name="McGinnis K."/>
            <person name="Medlin L.K."/>
            <person name="Montsant A."/>
            <person name="Oudot-Le Secq M.P."/>
            <person name="Napoli C."/>
            <person name="Obornik M."/>
            <person name="Parker M.S."/>
            <person name="Petit J.L."/>
            <person name="Porcel B.M."/>
            <person name="Poulsen N."/>
            <person name="Robison M."/>
            <person name="Rychlewski L."/>
            <person name="Rynearson T.A."/>
            <person name="Schmutz J."/>
            <person name="Shapiro H."/>
            <person name="Siaut M."/>
            <person name="Stanley M."/>
            <person name="Sussman M.R."/>
            <person name="Taylor A.R."/>
            <person name="Vardi A."/>
            <person name="von Dassow P."/>
            <person name="Vyverman W."/>
            <person name="Willis A."/>
            <person name="Wyrwicz L.S."/>
            <person name="Rokhsar D.S."/>
            <person name="Weissenbach J."/>
            <person name="Armbrust E.V."/>
            <person name="Green B.R."/>
            <person name="Van de Peer Y."/>
            <person name="Grigoriev I.V."/>
        </authorList>
    </citation>
    <scope>NUCLEOTIDE SEQUENCE [LARGE SCALE GENOMIC DNA]</scope>
    <source>
        <strain evidence="7 8">CCAP 1055/1</strain>
    </source>
</reference>
<comment type="similarity">
    <text evidence="1">Belongs to the peptidase S10 family.</text>
</comment>
<keyword evidence="2" id="KW-0121">Carboxypeptidase</keyword>
<dbReference type="MEROPS" id="S10.A68"/>
<protein>
    <recommendedName>
        <fullName evidence="9">Serine carboxypeptidase</fullName>
    </recommendedName>
</protein>
<evidence type="ECO:0000256" key="6">
    <source>
        <dbReference type="ARBA" id="ARBA00023180"/>
    </source>
</evidence>
<evidence type="ECO:0008006" key="9">
    <source>
        <dbReference type="Google" id="ProtNLM"/>
    </source>
</evidence>
<accession>B7G5G7</accession>
<dbReference type="PaxDb" id="2850-Phatr1391"/>
<dbReference type="PANTHER" id="PTHR11802">
    <property type="entry name" value="SERINE PROTEASE FAMILY S10 SERINE CARBOXYPEPTIDASE"/>
    <property type="match status" value="1"/>
</dbReference>
<evidence type="ECO:0000256" key="4">
    <source>
        <dbReference type="ARBA" id="ARBA00022729"/>
    </source>
</evidence>
<dbReference type="eggNOG" id="KOG1282">
    <property type="taxonomic scope" value="Eukaryota"/>
</dbReference>
<keyword evidence="8" id="KW-1185">Reference proteome</keyword>
<evidence type="ECO:0000256" key="2">
    <source>
        <dbReference type="ARBA" id="ARBA00022645"/>
    </source>
</evidence>
<reference evidence="8" key="2">
    <citation type="submission" date="2008-08" db="EMBL/GenBank/DDBJ databases">
        <authorList>
            <consortium name="Diatom Consortium"/>
            <person name="Grigoriev I."/>
            <person name="Grimwood J."/>
            <person name="Kuo A."/>
            <person name="Otillar R.P."/>
            <person name="Salamov A."/>
            <person name="Detter J.C."/>
            <person name="Lindquist E."/>
            <person name="Shapiro H."/>
            <person name="Lucas S."/>
            <person name="Glavina del Rio T."/>
            <person name="Pitluck S."/>
            <person name="Rokhsar D."/>
            <person name="Bowler C."/>
        </authorList>
    </citation>
    <scope>GENOME REANNOTATION</scope>
    <source>
        <strain evidence="8">CCAP 1055/1</strain>
    </source>
</reference>
<keyword evidence="5" id="KW-0378">Hydrolase</keyword>
<feature type="non-terminal residue" evidence="7">
    <location>
        <position position="1"/>
    </location>
</feature>
<dbReference type="InterPro" id="IPR033124">
    <property type="entry name" value="Ser_caboxypep_his_AS"/>
</dbReference>
<dbReference type="STRING" id="556484.B7G5G7"/>
<evidence type="ECO:0000313" key="7">
    <source>
        <dbReference type="EMBL" id="EEC46147.1"/>
    </source>
</evidence>
<keyword evidence="6" id="KW-0325">Glycoprotein</keyword>
<dbReference type="PANTHER" id="PTHR11802:SF3">
    <property type="entry name" value="RETINOID-INDUCIBLE SERINE CARBOXYPEPTIDASE"/>
    <property type="match status" value="1"/>
</dbReference>